<sequence length="143" mass="16327">MSRYRNTQELNLAVKLNESRKEQARRVVKLSRGFIVTSSGSPNSSQTLQDYDYLPHLKLKNESKVLNQECSRISTPKLLESLPEISNISGFSIDIDQQSSENSQSNEPRIIPQEPNKITNFKIQKQIITSNIGISYSECNRRL</sequence>
<organism evidence="1 2">
    <name type="scientific">Stylonychia lemnae</name>
    <name type="common">Ciliate</name>
    <dbReference type="NCBI Taxonomy" id="5949"/>
    <lineage>
        <taxon>Eukaryota</taxon>
        <taxon>Sar</taxon>
        <taxon>Alveolata</taxon>
        <taxon>Ciliophora</taxon>
        <taxon>Intramacronucleata</taxon>
        <taxon>Spirotrichea</taxon>
        <taxon>Stichotrichia</taxon>
        <taxon>Sporadotrichida</taxon>
        <taxon>Oxytrichidae</taxon>
        <taxon>Stylonychinae</taxon>
        <taxon>Stylonychia</taxon>
    </lineage>
</organism>
<dbReference type="EMBL" id="CCKQ01007559">
    <property type="protein sequence ID" value="CDW78947.1"/>
    <property type="molecule type" value="Genomic_DNA"/>
</dbReference>
<name>A0A078ABJ2_STYLE</name>
<evidence type="ECO:0000313" key="2">
    <source>
        <dbReference type="Proteomes" id="UP000039865"/>
    </source>
</evidence>
<dbReference type="Proteomes" id="UP000039865">
    <property type="component" value="Unassembled WGS sequence"/>
</dbReference>
<dbReference type="AlphaFoldDB" id="A0A078ABJ2"/>
<evidence type="ECO:0000313" key="1">
    <source>
        <dbReference type="EMBL" id="CDW78947.1"/>
    </source>
</evidence>
<reference evidence="1 2" key="1">
    <citation type="submission" date="2014-06" db="EMBL/GenBank/DDBJ databases">
        <authorList>
            <person name="Swart Estienne"/>
        </authorList>
    </citation>
    <scope>NUCLEOTIDE SEQUENCE [LARGE SCALE GENOMIC DNA]</scope>
    <source>
        <strain evidence="1 2">130c</strain>
    </source>
</reference>
<protein>
    <submittedName>
        <fullName evidence="1">Uncharacterized protein</fullName>
    </submittedName>
</protein>
<proteinExistence type="predicted"/>
<gene>
    <name evidence="1" type="primary">Contig13122.g13993</name>
    <name evidence="1" type="ORF">STYLEM_7932</name>
</gene>
<keyword evidence="2" id="KW-1185">Reference proteome</keyword>
<dbReference type="InParanoid" id="A0A078ABJ2"/>
<accession>A0A078ABJ2</accession>